<dbReference type="PANTHER" id="PTHR35076:SF1">
    <property type="entry name" value="TUBULIN EPSILON AND DELTA COMPLEX PROTEIN 1"/>
    <property type="match status" value="1"/>
</dbReference>
<dbReference type="KEGG" id="vcn:VOLCADRAFT_88695"/>
<reference evidence="2 3" key="1">
    <citation type="journal article" date="2010" name="Science">
        <title>Genomic analysis of organismal complexity in the multicellular green alga Volvox carteri.</title>
        <authorList>
            <person name="Prochnik S.E."/>
            <person name="Umen J."/>
            <person name="Nedelcu A.M."/>
            <person name="Hallmann A."/>
            <person name="Miller S.M."/>
            <person name="Nishii I."/>
            <person name="Ferris P."/>
            <person name="Kuo A."/>
            <person name="Mitros T."/>
            <person name="Fritz-Laylin L.K."/>
            <person name="Hellsten U."/>
            <person name="Chapman J."/>
            <person name="Simakov O."/>
            <person name="Rensing S.A."/>
            <person name="Terry A."/>
            <person name="Pangilinan J."/>
            <person name="Kapitonov V."/>
            <person name="Jurka J."/>
            <person name="Salamov A."/>
            <person name="Shapiro H."/>
            <person name="Schmutz J."/>
            <person name="Grimwood J."/>
            <person name="Lindquist E."/>
            <person name="Lucas S."/>
            <person name="Grigoriev I.V."/>
            <person name="Schmitt R."/>
            <person name="Kirk D."/>
            <person name="Rokhsar D.S."/>
        </authorList>
    </citation>
    <scope>NUCLEOTIDE SEQUENCE [LARGE SCALE GENOMIC DNA]</scope>
    <source>
        <strain evidence="3">f. Nagariensis / Eve</strain>
    </source>
</reference>
<name>D8TPQ0_VOLCA</name>
<feature type="compositionally biased region" description="Low complexity" evidence="1">
    <location>
        <begin position="197"/>
        <end position="206"/>
    </location>
</feature>
<organism evidence="3">
    <name type="scientific">Volvox carteri f. nagariensis</name>
    <dbReference type="NCBI Taxonomy" id="3068"/>
    <lineage>
        <taxon>Eukaryota</taxon>
        <taxon>Viridiplantae</taxon>
        <taxon>Chlorophyta</taxon>
        <taxon>core chlorophytes</taxon>
        <taxon>Chlorophyceae</taxon>
        <taxon>CS clade</taxon>
        <taxon>Chlamydomonadales</taxon>
        <taxon>Volvocaceae</taxon>
        <taxon>Volvox</taxon>
    </lineage>
</organism>
<evidence type="ECO:0000313" key="3">
    <source>
        <dbReference type="Proteomes" id="UP000001058"/>
    </source>
</evidence>
<protein>
    <recommendedName>
        <fullName evidence="4">Tubulin epsilon and delta complex protein 1 domain-containing protein</fullName>
    </recommendedName>
</protein>
<evidence type="ECO:0000256" key="1">
    <source>
        <dbReference type="SAM" id="MobiDB-lite"/>
    </source>
</evidence>
<feature type="region of interest" description="Disordered" evidence="1">
    <location>
        <begin position="378"/>
        <end position="417"/>
    </location>
</feature>
<dbReference type="EMBL" id="GL378330">
    <property type="protein sequence ID" value="EFJ50806.1"/>
    <property type="molecule type" value="Genomic_DNA"/>
</dbReference>
<feature type="compositionally biased region" description="Gly residues" evidence="1">
    <location>
        <begin position="207"/>
        <end position="217"/>
    </location>
</feature>
<proteinExistence type="predicted"/>
<evidence type="ECO:0008006" key="4">
    <source>
        <dbReference type="Google" id="ProtNLM"/>
    </source>
</evidence>
<feature type="compositionally biased region" description="Gly residues" evidence="1">
    <location>
        <begin position="393"/>
        <end position="417"/>
    </location>
</feature>
<dbReference type="InterPro" id="IPR043535">
    <property type="entry name" value="TEDC1"/>
</dbReference>
<sequence>MSQQALPPSNTARLALTTLCKVLRHYGIISLEPELARQAKFDGLAAGPLWRVLHDLVLVVLADCPSGPACQAALSRQWHQLSLELPEDAEFPYEGTVCATASSEKTALTETLLRLSRPLLLALGWLVAAGGLFERRIAELEPGPGLRALLPPYPQDSCVSPAVQAAYDSAAVEAQEYVRKLPAGGFVASGADEGAAAAGGRSNAGLRGRGGGGGGGATATDPFGSSHGATAAATATAGGGGGGEALWREVEVAAQRAVMLCGRVRSRLVALQAATDCRSSHSHLTVPTPPPPPTRPLHILLHNSLPPQLCSQPGMMQLICCILPICVCSPQALQERLLHHMAALEAATLALLEQQELAAHGALFFEWLGSVIEEERQHQHQQRKVQQGRATGRLGGVGGGHAGRTPPGGGGQGPGSGGALASLEHLPYFSSDAGTRLAAHLEAQLEAAVQAVRISTSTSTSYPFFSAPHFPFTGAAFRVPAQAAEPEIAAARRRAEDLLTRPAGGAVTVVAAAKAGALAAGGGCSRQPQQQQQSSGVTMEHFLALAEQAVSELRPPVAGGWRGDGVDAAVSGDGGPSGSTTKLCATTEAGSGVWRLPDDLAAALDSLHIAEHRRRCADEEEEAQFQQLRYAALARYDFPGAAAVSSVQGLSPAAADTQRLLGVVLATARPLARTRAAHKAALMAALQDLPEGYVVAGL</sequence>
<dbReference type="AlphaFoldDB" id="D8TPQ0"/>
<evidence type="ECO:0000313" key="2">
    <source>
        <dbReference type="EMBL" id="EFJ50806.1"/>
    </source>
</evidence>
<dbReference type="RefSeq" id="XP_002948399.1">
    <property type="nucleotide sequence ID" value="XM_002948353.1"/>
</dbReference>
<dbReference type="InParanoid" id="D8TPQ0"/>
<feature type="region of interest" description="Disordered" evidence="1">
    <location>
        <begin position="197"/>
        <end position="240"/>
    </location>
</feature>
<dbReference type="PANTHER" id="PTHR35076">
    <property type="entry name" value="TUBULIN EPSILON AND DELTA COMPLEX PROTEIN 1"/>
    <property type="match status" value="1"/>
</dbReference>
<keyword evidence="3" id="KW-1185">Reference proteome</keyword>
<dbReference type="GeneID" id="9624396"/>
<dbReference type="OrthoDB" id="542272at2759"/>
<gene>
    <name evidence="2" type="ORF">VOLCADRAFT_88695</name>
</gene>
<dbReference type="Proteomes" id="UP000001058">
    <property type="component" value="Unassembled WGS sequence"/>
</dbReference>
<accession>D8TPQ0</accession>